<evidence type="ECO:0000313" key="10">
    <source>
        <dbReference type="Proteomes" id="UP000532440"/>
    </source>
</evidence>
<feature type="transmembrane region" description="Helical" evidence="8">
    <location>
        <begin position="172"/>
        <end position="191"/>
    </location>
</feature>
<feature type="transmembrane region" description="Helical" evidence="8">
    <location>
        <begin position="96"/>
        <end position="116"/>
    </location>
</feature>
<reference evidence="9 10" key="1">
    <citation type="submission" date="2020-08" db="EMBL/GenBank/DDBJ databases">
        <title>Genomic Encyclopedia of Type Strains, Phase IV (KMG-IV): sequencing the most valuable type-strain genomes for metagenomic binning, comparative biology and taxonomic classification.</title>
        <authorList>
            <person name="Goeker M."/>
        </authorList>
    </citation>
    <scope>NUCLEOTIDE SEQUENCE [LARGE SCALE GENOMIC DNA]</scope>
    <source>
        <strain evidence="9 10">DSM 29781</strain>
    </source>
</reference>
<dbReference type="PIRSF" id="PIRSF006603">
    <property type="entry name" value="DinF"/>
    <property type="match status" value="1"/>
</dbReference>
<evidence type="ECO:0000256" key="6">
    <source>
        <dbReference type="ARBA" id="ARBA00023136"/>
    </source>
</evidence>
<dbReference type="InterPro" id="IPR002528">
    <property type="entry name" value="MATE_fam"/>
</dbReference>
<dbReference type="EMBL" id="JACHGB010000005">
    <property type="protein sequence ID" value="MBB5272779.1"/>
    <property type="molecule type" value="Genomic_DNA"/>
</dbReference>
<dbReference type="InterPro" id="IPR052031">
    <property type="entry name" value="Membrane_Transporter-Flippase"/>
</dbReference>
<feature type="transmembrane region" description="Helical" evidence="8">
    <location>
        <begin position="136"/>
        <end position="160"/>
    </location>
</feature>
<protein>
    <submittedName>
        <fullName evidence="9">Putative MATE family efflux protein</fullName>
    </submittedName>
</protein>
<dbReference type="GO" id="GO:0042910">
    <property type="term" value="F:xenobiotic transmembrane transporter activity"/>
    <property type="evidence" value="ECO:0007669"/>
    <property type="project" value="InterPro"/>
</dbReference>
<dbReference type="PANTHER" id="PTHR43549:SF3">
    <property type="entry name" value="MULTIDRUG RESISTANCE PROTEIN YPNP-RELATED"/>
    <property type="match status" value="1"/>
</dbReference>
<feature type="transmembrane region" description="Helical" evidence="8">
    <location>
        <begin position="395"/>
        <end position="413"/>
    </location>
</feature>
<comment type="caution">
    <text evidence="9">The sequence shown here is derived from an EMBL/GenBank/DDBJ whole genome shotgun (WGS) entry which is preliminary data.</text>
</comment>
<keyword evidence="5 8" id="KW-1133">Transmembrane helix</keyword>
<keyword evidence="10" id="KW-1185">Reference proteome</keyword>
<evidence type="ECO:0000256" key="4">
    <source>
        <dbReference type="ARBA" id="ARBA00022692"/>
    </source>
</evidence>
<feature type="transmembrane region" description="Helical" evidence="8">
    <location>
        <begin position="419"/>
        <end position="441"/>
    </location>
</feature>
<evidence type="ECO:0000313" key="9">
    <source>
        <dbReference type="EMBL" id="MBB5272779.1"/>
    </source>
</evidence>
<dbReference type="AlphaFoldDB" id="A0A7W8HIM5"/>
<feature type="transmembrane region" description="Helical" evidence="8">
    <location>
        <begin position="289"/>
        <end position="310"/>
    </location>
</feature>
<evidence type="ECO:0000256" key="7">
    <source>
        <dbReference type="SAM" id="MobiDB-lite"/>
    </source>
</evidence>
<name>A0A7W8HIM5_9BURK</name>
<feature type="transmembrane region" description="Helical" evidence="8">
    <location>
        <begin position="245"/>
        <end position="269"/>
    </location>
</feature>
<evidence type="ECO:0000256" key="8">
    <source>
        <dbReference type="SAM" id="Phobius"/>
    </source>
</evidence>
<dbReference type="GO" id="GO:0005886">
    <property type="term" value="C:plasma membrane"/>
    <property type="evidence" value="ECO:0007669"/>
    <property type="project" value="UniProtKB-SubCell"/>
</dbReference>
<dbReference type="Pfam" id="PF01554">
    <property type="entry name" value="MatE"/>
    <property type="match status" value="2"/>
</dbReference>
<feature type="transmembrane region" description="Helical" evidence="8">
    <location>
        <begin position="203"/>
        <end position="224"/>
    </location>
</feature>
<dbReference type="NCBIfam" id="TIGR00797">
    <property type="entry name" value="matE"/>
    <property type="match status" value="1"/>
</dbReference>
<feature type="transmembrane region" description="Helical" evidence="8">
    <location>
        <begin position="363"/>
        <end position="383"/>
    </location>
</feature>
<feature type="transmembrane region" description="Helical" evidence="8">
    <location>
        <begin position="322"/>
        <end position="343"/>
    </location>
</feature>
<proteinExistence type="predicted"/>
<dbReference type="RefSeq" id="WP_183968622.1">
    <property type="nucleotide sequence ID" value="NZ_BAABEW010000012.1"/>
</dbReference>
<sequence length="488" mass="49485">MAGGLDIDRLRNGPILSTLLRLSVPNVIAMVVTVMVGIAETFYVGRLGTTPLAALGLVFPFAILTSTMSAGAMGGGVSSAIARAFGASDAARARTLALHSILIGVSMGVVYSLLFLGFGPLLYRALGGHGAVLDEAVHYSTVLFSGALLVWTSNTLASVLRGTGNMRVPSTGIVGIGVLQTLLGGLFAFGAGPIPGLGMVGVALGHVLAHVAGVAFFAWCLTGGRARLTLAFERFQVRRELLSDILRVGALACLSPVQTVLTMLVFTALVARLGEVALAGYSIGQRLEFLVTTISFGVGVASVPMVGMAIGAGDVARARRVAWTAALVAGAVTAAIGLLVAVFPDLWARMFSRDEAVLDVARQYLRIGGPAFAVMCAGLTLYFSSQGAGRMLGPVMAGTMRLAVAGLAGLWLASRGAPAWQYFVLAAVAMITYGLSMAAAVRFTSWQPAGGTGPGAALTGGAAPGSALSGGPAPAAPSAANPGVRRGG</sequence>
<feature type="transmembrane region" description="Helical" evidence="8">
    <location>
        <begin position="51"/>
        <end position="75"/>
    </location>
</feature>
<evidence type="ECO:0000256" key="2">
    <source>
        <dbReference type="ARBA" id="ARBA00022448"/>
    </source>
</evidence>
<organism evidence="9 10">
    <name type="scientific">Quisquiliibacterium transsilvanicum</name>
    <dbReference type="NCBI Taxonomy" id="1549638"/>
    <lineage>
        <taxon>Bacteria</taxon>
        <taxon>Pseudomonadati</taxon>
        <taxon>Pseudomonadota</taxon>
        <taxon>Betaproteobacteria</taxon>
        <taxon>Burkholderiales</taxon>
        <taxon>Burkholderiaceae</taxon>
        <taxon>Quisquiliibacterium</taxon>
    </lineage>
</organism>
<keyword evidence="6 8" id="KW-0472">Membrane</keyword>
<comment type="subcellular location">
    <subcellularLocation>
        <location evidence="1">Cell inner membrane</location>
        <topology evidence="1">Multi-pass membrane protein</topology>
    </subcellularLocation>
</comment>
<evidence type="ECO:0000256" key="3">
    <source>
        <dbReference type="ARBA" id="ARBA00022475"/>
    </source>
</evidence>
<dbReference type="Proteomes" id="UP000532440">
    <property type="component" value="Unassembled WGS sequence"/>
</dbReference>
<evidence type="ECO:0000256" key="1">
    <source>
        <dbReference type="ARBA" id="ARBA00004429"/>
    </source>
</evidence>
<feature type="compositionally biased region" description="Low complexity" evidence="7">
    <location>
        <begin position="461"/>
        <end position="480"/>
    </location>
</feature>
<keyword evidence="2" id="KW-0813">Transport</keyword>
<keyword evidence="4 8" id="KW-0812">Transmembrane</keyword>
<accession>A0A7W8HIM5</accession>
<dbReference type="GO" id="GO:0015297">
    <property type="term" value="F:antiporter activity"/>
    <property type="evidence" value="ECO:0007669"/>
    <property type="project" value="InterPro"/>
</dbReference>
<gene>
    <name evidence="9" type="ORF">HNQ70_002802</name>
</gene>
<feature type="region of interest" description="Disordered" evidence="7">
    <location>
        <begin position="461"/>
        <end position="488"/>
    </location>
</feature>
<dbReference type="PANTHER" id="PTHR43549">
    <property type="entry name" value="MULTIDRUG RESISTANCE PROTEIN YPNP-RELATED"/>
    <property type="match status" value="1"/>
</dbReference>
<keyword evidence="3" id="KW-1003">Cell membrane</keyword>
<feature type="transmembrane region" description="Helical" evidence="8">
    <location>
        <begin position="19"/>
        <end position="39"/>
    </location>
</feature>
<evidence type="ECO:0000256" key="5">
    <source>
        <dbReference type="ARBA" id="ARBA00022989"/>
    </source>
</evidence>
<dbReference type="InterPro" id="IPR048279">
    <property type="entry name" value="MdtK-like"/>
</dbReference>